<accession>A0A937CMV0</accession>
<organism evidence="2 3">
    <name type="scientific">Rhizobium setariae</name>
    <dbReference type="NCBI Taxonomy" id="2801340"/>
    <lineage>
        <taxon>Bacteria</taxon>
        <taxon>Pseudomonadati</taxon>
        <taxon>Pseudomonadota</taxon>
        <taxon>Alphaproteobacteria</taxon>
        <taxon>Hyphomicrobiales</taxon>
        <taxon>Rhizobiaceae</taxon>
        <taxon>Rhizobium/Agrobacterium group</taxon>
        <taxon>Rhizobium</taxon>
    </lineage>
</organism>
<comment type="caution">
    <text evidence="2">The sequence shown here is derived from an EMBL/GenBank/DDBJ whole genome shotgun (WGS) entry which is preliminary data.</text>
</comment>
<dbReference type="RefSeq" id="WP_201659056.1">
    <property type="nucleotide sequence ID" value="NZ_JAEQNC010000007.1"/>
</dbReference>
<gene>
    <name evidence="2" type="ORF">JJB09_13860</name>
</gene>
<sequence>MSNTARLCYLTWILAILPVLAHAHIDASTGQDYQGFDRNDGRGSCCNWLDCRPALAPFMEPDGEKIADRARNKYAFDRSKVVKRPSDDGNWHICTNGGRLRCIIAPPEAWRRPDPASDRFAWRREFILTLKLHIVR</sequence>
<reference evidence="2" key="1">
    <citation type="submission" date="2021-01" db="EMBL/GenBank/DDBJ databases">
        <title>Rhizobium sp. strain KVB221 16S ribosomal RNA gene Genome sequencing and assembly.</title>
        <authorList>
            <person name="Kang M."/>
        </authorList>
    </citation>
    <scope>NUCLEOTIDE SEQUENCE</scope>
    <source>
        <strain evidence="2">KVB221</strain>
    </source>
</reference>
<dbReference type="EMBL" id="JAEQNC010000007">
    <property type="protein sequence ID" value="MBL0373116.1"/>
    <property type="molecule type" value="Genomic_DNA"/>
</dbReference>
<evidence type="ECO:0000256" key="1">
    <source>
        <dbReference type="SAM" id="SignalP"/>
    </source>
</evidence>
<dbReference type="AlphaFoldDB" id="A0A937CMV0"/>
<keyword evidence="3" id="KW-1185">Reference proteome</keyword>
<protein>
    <submittedName>
        <fullName evidence="2">Uncharacterized protein</fullName>
    </submittedName>
</protein>
<name>A0A937CMV0_9HYPH</name>
<evidence type="ECO:0000313" key="2">
    <source>
        <dbReference type="EMBL" id="MBL0373116.1"/>
    </source>
</evidence>
<proteinExistence type="predicted"/>
<keyword evidence="1" id="KW-0732">Signal</keyword>
<feature type="chain" id="PRO_5037090242" evidence="1">
    <location>
        <begin position="24"/>
        <end position="136"/>
    </location>
</feature>
<dbReference type="Proteomes" id="UP000633219">
    <property type="component" value="Unassembled WGS sequence"/>
</dbReference>
<feature type="signal peptide" evidence="1">
    <location>
        <begin position="1"/>
        <end position="23"/>
    </location>
</feature>
<evidence type="ECO:0000313" key="3">
    <source>
        <dbReference type="Proteomes" id="UP000633219"/>
    </source>
</evidence>